<gene>
    <name evidence="14" type="ORF">POVCU1_040090</name>
    <name evidence="13" type="ORF">POVCU2_0043420</name>
</gene>
<dbReference type="Pfam" id="PF01423">
    <property type="entry name" value="LSM"/>
    <property type="match status" value="1"/>
</dbReference>
<evidence type="ECO:0000256" key="5">
    <source>
        <dbReference type="ARBA" id="ARBA00022664"/>
    </source>
</evidence>
<dbReference type="GO" id="GO:0071004">
    <property type="term" value="C:U2-type prespliceosome"/>
    <property type="evidence" value="ECO:0007669"/>
    <property type="project" value="TreeGrafter"/>
</dbReference>
<dbReference type="Proteomes" id="UP000078560">
    <property type="component" value="Unassembled WGS sequence"/>
</dbReference>
<evidence type="ECO:0000256" key="10">
    <source>
        <dbReference type="ARBA" id="ARBA00041355"/>
    </source>
</evidence>
<feature type="domain" description="Sm" evidence="12">
    <location>
        <begin position="2"/>
        <end position="82"/>
    </location>
</feature>
<keyword evidence="5" id="KW-0507">mRNA processing</keyword>
<protein>
    <recommendedName>
        <fullName evidence="10">Sm protein B</fullName>
    </recommendedName>
</protein>
<dbReference type="Gene3D" id="2.30.30.100">
    <property type="match status" value="1"/>
</dbReference>
<dbReference type="PANTHER" id="PTHR10701">
    <property type="entry name" value="SMALL NUCLEAR RIBONUCLEOPROTEIN-ASSOCIATED PROTEIN B AND N"/>
    <property type="match status" value="1"/>
</dbReference>
<dbReference type="GO" id="GO:0046540">
    <property type="term" value="C:U4/U6 x U5 tri-snRNP complex"/>
    <property type="evidence" value="ECO:0007669"/>
    <property type="project" value="TreeGrafter"/>
</dbReference>
<evidence type="ECO:0000256" key="4">
    <source>
        <dbReference type="ARBA" id="ARBA00022490"/>
    </source>
</evidence>
<evidence type="ECO:0000256" key="8">
    <source>
        <dbReference type="ARBA" id="ARBA00023242"/>
    </source>
</evidence>
<feature type="region of interest" description="Disordered" evidence="11">
    <location>
        <begin position="164"/>
        <end position="215"/>
    </location>
</feature>
<dbReference type="AlphaFoldDB" id="A0A1A8W7B5"/>
<dbReference type="CDD" id="cd01717">
    <property type="entry name" value="Sm_B"/>
    <property type="match status" value="1"/>
</dbReference>
<reference evidence="13" key="1">
    <citation type="submission" date="2016-05" db="EMBL/GenBank/DDBJ databases">
        <authorList>
            <person name="Lavstsen T."/>
            <person name="Jespersen J.S."/>
        </authorList>
    </citation>
    <scope>NUCLEOTIDE SEQUENCE [LARGE SCALE GENOMIC DNA]</scope>
</reference>
<dbReference type="GO" id="GO:0005687">
    <property type="term" value="C:U4 snRNP"/>
    <property type="evidence" value="ECO:0007669"/>
    <property type="project" value="TreeGrafter"/>
</dbReference>
<name>A0A1A8W7B5_PLAOA</name>
<dbReference type="EMBL" id="FLQV01000739">
    <property type="protein sequence ID" value="SBS97684.1"/>
    <property type="molecule type" value="Genomic_DNA"/>
</dbReference>
<organism evidence="13 16">
    <name type="scientific">Plasmodium ovale curtisi</name>
    <dbReference type="NCBI Taxonomy" id="864141"/>
    <lineage>
        <taxon>Eukaryota</taxon>
        <taxon>Sar</taxon>
        <taxon>Alveolata</taxon>
        <taxon>Apicomplexa</taxon>
        <taxon>Aconoidasida</taxon>
        <taxon>Haemosporida</taxon>
        <taxon>Plasmodiidae</taxon>
        <taxon>Plasmodium</taxon>
        <taxon>Plasmodium (Plasmodium)</taxon>
    </lineage>
</organism>
<evidence type="ECO:0000259" key="12">
    <source>
        <dbReference type="PROSITE" id="PS52002"/>
    </source>
</evidence>
<accession>A0A1A8W7B5</accession>
<dbReference type="InterPro" id="IPR047575">
    <property type="entry name" value="Sm"/>
</dbReference>
<keyword evidence="7" id="KW-0508">mRNA splicing</keyword>
<reference evidence="15 16" key="2">
    <citation type="submission" date="2016-05" db="EMBL/GenBank/DDBJ databases">
        <authorList>
            <person name="Naeem Raeece"/>
        </authorList>
    </citation>
    <scope>NUCLEOTIDE SEQUENCE [LARGE SCALE GENOMIC DNA]</scope>
</reference>
<dbReference type="GO" id="GO:0000398">
    <property type="term" value="P:mRNA splicing, via spliceosome"/>
    <property type="evidence" value="ECO:0007669"/>
    <property type="project" value="TreeGrafter"/>
</dbReference>
<proteinExistence type="inferred from homology"/>
<sequence>MGKNSRLETWLQYRVRVTISDTRYFVGTFLSYDRHMNIVLVDAEEFRKVKNPENSFKEIKRVVGLILIRGDNIVSFTAERAPVNKKSMSNVVNKGIATGRGVPLNNYVPMQGNFNTNITNQISNMPTGMVLGAGTSKSLTPASNPNFRSTNISVNSQRQMMPVNAQMNPNSGSANNAPQRGLPQIPAQLPFPPNSKSPTDEKNVETGVDATSDRS</sequence>
<dbReference type="GO" id="GO:0005686">
    <property type="term" value="C:U2 snRNP"/>
    <property type="evidence" value="ECO:0007669"/>
    <property type="project" value="TreeGrafter"/>
</dbReference>
<evidence type="ECO:0000313" key="15">
    <source>
        <dbReference type="Proteomes" id="UP000078546"/>
    </source>
</evidence>
<keyword evidence="9 13" id="KW-0687">Ribonucleoprotein</keyword>
<evidence type="ECO:0000256" key="7">
    <source>
        <dbReference type="ARBA" id="ARBA00023187"/>
    </source>
</evidence>
<evidence type="ECO:0000313" key="16">
    <source>
        <dbReference type="Proteomes" id="UP000078560"/>
    </source>
</evidence>
<dbReference type="GO" id="GO:0071013">
    <property type="term" value="C:catalytic step 2 spliceosome"/>
    <property type="evidence" value="ECO:0007669"/>
    <property type="project" value="TreeGrafter"/>
</dbReference>
<evidence type="ECO:0000256" key="6">
    <source>
        <dbReference type="ARBA" id="ARBA00022884"/>
    </source>
</evidence>
<dbReference type="SUPFAM" id="SSF50182">
    <property type="entry name" value="Sm-like ribonucleoproteins"/>
    <property type="match status" value="1"/>
</dbReference>
<dbReference type="EMBL" id="FLQU01000582">
    <property type="protein sequence ID" value="SBS87577.1"/>
    <property type="molecule type" value="Genomic_DNA"/>
</dbReference>
<dbReference type="PANTHER" id="PTHR10701:SF0">
    <property type="entry name" value="SMALL NUCLEAR RIBONUCLEOPROTEIN-ASSOCIATED PROTEIN B"/>
    <property type="match status" value="1"/>
</dbReference>
<evidence type="ECO:0000313" key="13">
    <source>
        <dbReference type="EMBL" id="SBS87577.1"/>
    </source>
</evidence>
<dbReference type="Proteomes" id="UP000078546">
    <property type="component" value="Unassembled WGS sequence"/>
</dbReference>
<dbReference type="InterPro" id="IPR010920">
    <property type="entry name" value="LSM_dom_sf"/>
</dbReference>
<dbReference type="InterPro" id="IPR050914">
    <property type="entry name" value="snRNP_SmB/NAA38-like"/>
</dbReference>
<dbReference type="GO" id="GO:0070990">
    <property type="term" value="F:snRNP binding"/>
    <property type="evidence" value="ECO:0007669"/>
    <property type="project" value="TreeGrafter"/>
</dbReference>
<dbReference type="InterPro" id="IPR001163">
    <property type="entry name" value="Sm_dom_euk/arc"/>
</dbReference>
<evidence type="ECO:0000256" key="1">
    <source>
        <dbReference type="ARBA" id="ARBA00004123"/>
    </source>
</evidence>
<keyword evidence="8" id="KW-0539">Nucleus</keyword>
<evidence type="ECO:0000256" key="3">
    <source>
        <dbReference type="ARBA" id="ARBA00009123"/>
    </source>
</evidence>
<comment type="similarity">
    <text evidence="3">Belongs to the snRNP SmB/SmN family.</text>
</comment>
<keyword evidence="4" id="KW-0963">Cytoplasm</keyword>
<comment type="subcellular location">
    <subcellularLocation>
        <location evidence="2">Cytoplasm</location>
    </subcellularLocation>
    <subcellularLocation>
        <location evidence="1">Nucleus</location>
    </subcellularLocation>
</comment>
<keyword evidence="6" id="KW-0694">RNA-binding</keyword>
<dbReference type="PROSITE" id="PS52002">
    <property type="entry name" value="SM"/>
    <property type="match status" value="1"/>
</dbReference>
<evidence type="ECO:0000256" key="2">
    <source>
        <dbReference type="ARBA" id="ARBA00004496"/>
    </source>
</evidence>
<dbReference type="GO" id="GO:0005685">
    <property type="term" value="C:U1 snRNP"/>
    <property type="evidence" value="ECO:0007669"/>
    <property type="project" value="TreeGrafter"/>
</dbReference>
<feature type="compositionally biased region" description="Polar residues" evidence="11">
    <location>
        <begin position="164"/>
        <end position="178"/>
    </location>
</feature>
<dbReference type="GO" id="GO:0005737">
    <property type="term" value="C:cytoplasm"/>
    <property type="evidence" value="ECO:0007669"/>
    <property type="project" value="UniProtKB-SubCell"/>
</dbReference>
<evidence type="ECO:0000256" key="9">
    <source>
        <dbReference type="ARBA" id="ARBA00023274"/>
    </source>
</evidence>
<dbReference type="GO" id="GO:0005682">
    <property type="term" value="C:U5 snRNP"/>
    <property type="evidence" value="ECO:0007669"/>
    <property type="project" value="TreeGrafter"/>
</dbReference>
<dbReference type="SMART" id="SM00651">
    <property type="entry name" value="Sm"/>
    <property type="match status" value="1"/>
</dbReference>
<evidence type="ECO:0000313" key="14">
    <source>
        <dbReference type="EMBL" id="SBS97684.1"/>
    </source>
</evidence>
<evidence type="ECO:0000256" key="11">
    <source>
        <dbReference type="SAM" id="MobiDB-lite"/>
    </source>
</evidence>
<dbReference type="GO" id="GO:0003723">
    <property type="term" value="F:RNA binding"/>
    <property type="evidence" value="ECO:0007669"/>
    <property type="project" value="UniProtKB-KW"/>
</dbReference>